<evidence type="ECO:0008006" key="2">
    <source>
        <dbReference type="Google" id="ProtNLM"/>
    </source>
</evidence>
<organism evidence="1">
    <name type="scientific">marine sediment metagenome</name>
    <dbReference type="NCBI Taxonomy" id="412755"/>
    <lineage>
        <taxon>unclassified sequences</taxon>
        <taxon>metagenomes</taxon>
        <taxon>ecological metagenomes</taxon>
    </lineage>
</organism>
<dbReference type="Pfam" id="PF02945">
    <property type="entry name" value="Endonuclease_7"/>
    <property type="match status" value="1"/>
</dbReference>
<dbReference type="Gene3D" id="3.40.1800.10">
    <property type="entry name" value="His-Me finger endonucleases"/>
    <property type="match status" value="1"/>
</dbReference>
<dbReference type="EMBL" id="LAZR01008916">
    <property type="protein sequence ID" value="KKM75774.1"/>
    <property type="molecule type" value="Genomic_DNA"/>
</dbReference>
<proteinExistence type="predicted"/>
<dbReference type="SUPFAM" id="SSF54060">
    <property type="entry name" value="His-Me finger endonucleases"/>
    <property type="match status" value="1"/>
</dbReference>
<comment type="caution">
    <text evidence="1">The sequence shown here is derived from an EMBL/GenBank/DDBJ whole genome shotgun (WGS) entry which is preliminary data.</text>
</comment>
<reference evidence="1" key="1">
    <citation type="journal article" date="2015" name="Nature">
        <title>Complex archaea that bridge the gap between prokaryotes and eukaryotes.</title>
        <authorList>
            <person name="Spang A."/>
            <person name="Saw J.H."/>
            <person name="Jorgensen S.L."/>
            <person name="Zaremba-Niedzwiedzka K."/>
            <person name="Martijn J."/>
            <person name="Lind A.E."/>
            <person name="van Eijk R."/>
            <person name="Schleper C."/>
            <person name="Guy L."/>
            <person name="Ettema T.J."/>
        </authorList>
    </citation>
    <scope>NUCLEOTIDE SEQUENCE</scope>
</reference>
<accession>A0A0F9K186</accession>
<dbReference type="InterPro" id="IPR038563">
    <property type="entry name" value="Endonuclease_7_sf"/>
</dbReference>
<dbReference type="InterPro" id="IPR004211">
    <property type="entry name" value="Endonuclease_7"/>
</dbReference>
<protein>
    <recommendedName>
        <fullName evidence="2">Recombination endonuclease VII</fullName>
    </recommendedName>
</protein>
<gene>
    <name evidence="1" type="ORF">LCGC14_1386860</name>
</gene>
<sequence length="73" mass="8149">MFEGQNGLCAICGKPETHRNYYGPVRLSVDHDHKTGKVRSLLCNNCNVALGLIKEDVGIAMKLLHYLVEHKTV</sequence>
<dbReference type="AlphaFoldDB" id="A0A0F9K186"/>
<dbReference type="InterPro" id="IPR044925">
    <property type="entry name" value="His-Me_finger_sf"/>
</dbReference>
<evidence type="ECO:0000313" key="1">
    <source>
        <dbReference type="EMBL" id="KKM75774.1"/>
    </source>
</evidence>
<name>A0A0F9K186_9ZZZZ</name>